<dbReference type="InterPro" id="IPR036179">
    <property type="entry name" value="Ig-like_dom_sf"/>
</dbReference>
<evidence type="ECO:0000259" key="9">
    <source>
        <dbReference type="PROSITE" id="PS50835"/>
    </source>
</evidence>
<evidence type="ECO:0000256" key="6">
    <source>
        <dbReference type="ARBA" id="ARBA00023180"/>
    </source>
</evidence>
<evidence type="ECO:0000256" key="8">
    <source>
        <dbReference type="SAM" id="SignalP"/>
    </source>
</evidence>
<dbReference type="PROSITE" id="PS50835">
    <property type="entry name" value="IG_LIKE"/>
    <property type="match status" value="1"/>
</dbReference>
<proteinExistence type="predicted"/>
<dbReference type="SUPFAM" id="SSF54452">
    <property type="entry name" value="MHC antigen-recognition domain"/>
    <property type="match status" value="1"/>
</dbReference>
<dbReference type="Ensembl" id="ENSSSUT00005016634.1">
    <property type="protein sequence ID" value="ENSSSUP00005014563.1"/>
    <property type="gene ID" value="ENSSSUG00005009341.1"/>
</dbReference>
<dbReference type="GO" id="GO:0030884">
    <property type="term" value="F:exogenous lipid antigen binding"/>
    <property type="evidence" value="ECO:0007669"/>
    <property type="project" value="TreeGrafter"/>
</dbReference>
<dbReference type="InterPro" id="IPR011162">
    <property type="entry name" value="MHC_I/II-like_Ag-recog"/>
</dbReference>
<evidence type="ECO:0000256" key="3">
    <source>
        <dbReference type="ARBA" id="ARBA00022753"/>
    </source>
</evidence>
<name>A0A673TRT4_SURSU</name>
<keyword evidence="4" id="KW-0391">Immunity</keyword>
<accession>A0A673TRT4</accession>
<evidence type="ECO:0000256" key="5">
    <source>
        <dbReference type="ARBA" id="ARBA00023136"/>
    </source>
</evidence>
<feature type="chain" id="PRO_5025607964" description="Ig-like domain-containing protein" evidence="8">
    <location>
        <begin position="19"/>
        <end position="360"/>
    </location>
</feature>
<dbReference type="SMART" id="SM00407">
    <property type="entry name" value="IGc1"/>
    <property type="match status" value="1"/>
</dbReference>
<dbReference type="Gene3D" id="2.60.40.10">
    <property type="entry name" value="Immunoglobulins"/>
    <property type="match status" value="1"/>
</dbReference>
<dbReference type="InterPro" id="IPR013783">
    <property type="entry name" value="Ig-like_fold"/>
</dbReference>
<dbReference type="Gene3D" id="3.30.500.10">
    <property type="entry name" value="MHC class I-like antigen recognition-like"/>
    <property type="match status" value="1"/>
</dbReference>
<dbReference type="GO" id="GO:0010008">
    <property type="term" value="C:endosome membrane"/>
    <property type="evidence" value="ECO:0007669"/>
    <property type="project" value="UniProtKB-SubCell"/>
</dbReference>
<evidence type="ECO:0000256" key="4">
    <source>
        <dbReference type="ARBA" id="ARBA00022859"/>
    </source>
</evidence>
<dbReference type="PANTHER" id="PTHR16675:SF160">
    <property type="entry name" value="T-CELL SURFACE GLYCOPROTEIN CD1A"/>
    <property type="match status" value="1"/>
</dbReference>
<dbReference type="InterPro" id="IPR007110">
    <property type="entry name" value="Ig-like_dom"/>
</dbReference>
<evidence type="ECO:0000256" key="2">
    <source>
        <dbReference type="ARBA" id="ARBA00004608"/>
    </source>
</evidence>
<reference evidence="10" key="2">
    <citation type="submission" date="2025-08" db="UniProtKB">
        <authorList>
            <consortium name="Ensembl"/>
        </authorList>
    </citation>
    <scope>IDENTIFICATION</scope>
</reference>
<dbReference type="FunFam" id="2.60.40.10:FF:000254">
    <property type="entry name" value="Antigen-presenting glycoprotein CD1d1"/>
    <property type="match status" value="1"/>
</dbReference>
<dbReference type="FunFam" id="3.30.500.10:FF:000002">
    <property type="entry name" value="Antigen-presenting glycoprotein CD1d1"/>
    <property type="match status" value="1"/>
</dbReference>
<keyword evidence="6" id="KW-0325">Glycoprotein</keyword>
<dbReference type="InterPro" id="IPR011161">
    <property type="entry name" value="MHC_I-like_Ag-recog"/>
</dbReference>
<dbReference type="GO" id="GO:0005615">
    <property type="term" value="C:extracellular space"/>
    <property type="evidence" value="ECO:0007669"/>
    <property type="project" value="TreeGrafter"/>
</dbReference>
<keyword evidence="7" id="KW-0393">Immunoglobulin domain</keyword>
<reference evidence="10 11" key="1">
    <citation type="submission" date="2019-05" db="EMBL/GenBank/DDBJ databases">
        <title>A Chromosome-scale Meerkat (S. suricatta) Genome Assembly.</title>
        <authorList>
            <person name="Dudchenko O."/>
            <person name="Lieberman Aiden E."/>
            <person name="Tung J."/>
            <person name="Barreiro L.B."/>
            <person name="Clutton-Brock T.H."/>
        </authorList>
    </citation>
    <scope>NUCLEOTIDE SEQUENCE [LARGE SCALE GENOMIC DNA]</scope>
</reference>
<keyword evidence="5" id="KW-0472">Membrane</keyword>
<dbReference type="GO" id="GO:0009897">
    <property type="term" value="C:external side of plasma membrane"/>
    <property type="evidence" value="ECO:0007669"/>
    <property type="project" value="TreeGrafter"/>
</dbReference>
<organism evidence="10 11">
    <name type="scientific">Suricata suricatta</name>
    <name type="common">Meerkat</name>
    <dbReference type="NCBI Taxonomy" id="37032"/>
    <lineage>
        <taxon>Eukaryota</taxon>
        <taxon>Metazoa</taxon>
        <taxon>Chordata</taxon>
        <taxon>Craniata</taxon>
        <taxon>Vertebrata</taxon>
        <taxon>Euteleostomi</taxon>
        <taxon>Mammalia</taxon>
        <taxon>Eutheria</taxon>
        <taxon>Laurasiatheria</taxon>
        <taxon>Carnivora</taxon>
        <taxon>Feliformia</taxon>
        <taxon>Herpestidae</taxon>
        <taxon>Suricata</taxon>
    </lineage>
</organism>
<dbReference type="PANTHER" id="PTHR16675">
    <property type="entry name" value="MHC CLASS I-RELATED"/>
    <property type="match status" value="1"/>
</dbReference>
<sequence>MLFLHLVLLTVLVPGGDSDDDLPGPNSFRIILTTSFYNRSWTQSLGSGWLDELQTHGWDSKTGALHYLRPWSRGNFSQKELTEQERSLHAASIVFPLIFQNNANKWQLEYPFLVQLVKGCVLHVGEASRGFLRVAYQGSDLVSFQNTSWWPSPKGGNRAQEVCKLLNQYHVVNVRIEAHINEICFRFLSGLLDAGKADLQRQVRPEAWLSRGPSPGPGCLLLVCHVSGFHPKPVWVMWMRGEQEQPGTQRGDVLPHADGTWYLQTSLDVEAREAAGLSCRVRHSDFSVENVPAAQTCKADWCSRMCDVSHRQNPCAGKSQSGPRWRVVGLEFSGNESTLYKSRKSKKKFMKSMRSHLRKF</sequence>
<dbReference type="InterPro" id="IPR003597">
    <property type="entry name" value="Ig_C1-set"/>
</dbReference>
<dbReference type="GO" id="GO:0048006">
    <property type="term" value="P:antigen processing and presentation, endogenous lipid antigen via MHC class Ib"/>
    <property type="evidence" value="ECO:0007669"/>
    <property type="project" value="TreeGrafter"/>
</dbReference>
<dbReference type="InterPro" id="IPR050208">
    <property type="entry name" value="MHC_class-I_related"/>
</dbReference>
<keyword evidence="11" id="KW-1185">Reference proteome</keyword>
<protein>
    <recommendedName>
        <fullName evidence="9">Ig-like domain-containing protein</fullName>
    </recommendedName>
</protein>
<gene>
    <name evidence="10" type="primary">LOC115287192</name>
</gene>
<dbReference type="Proteomes" id="UP000472268">
    <property type="component" value="Chromosome 3"/>
</dbReference>
<dbReference type="Pfam" id="PF16497">
    <property type="entry name" value="MHC_I_3"/>
    <property type="match status" value="1"/>
</dbReference>
<evidence type="ECO:0000256" key="7">
    <source>
        <dbReference type="ARBA" id="ARBA00023319"/>
    </source>
</evidence>
<dbReference type="SUPFAM" id="SSF48726">
    <property type="entry name" value="Immunoglobulin"/>
    <property type="match status" value="1"/>
</dbReference>
<keyword evidence="8" id="KW-0732">Signal</keyword>
<feature type="domain" description="Ig-like" evidence="9">
    <location>
        <begin position="205"/>
        <end position="296"/>
    </location>
</feature>
<dbReference type="GO" id="GO:0071723">
    <property type="term" value="F:lipopeptide binding"/>
    <property type="evidence" value="ECO:0007669"/>
    <property type="project" value="TreeGrafter"/>
</dbReference>
<evidence type="ECO:0000313" key="10">
    <source>
        <dbReference type="Ensembl" id="ENSSSUP00005014563.1"/>
    </source>
</evidence>
<dbReference type="GO" id="GO:0001916">
    <property type="term" value="P:positive regulation of T cell mediated cytotoxicity"/>
    <property type="evidence" value="ECO:0007669"/>
    <property type="project" value="TreeGrafter"/>
</dbReference>
<comment type="subcellular location">
    <subcellularLocation>
        <location evidence="1">Cell membrane</location>
        <topology evidence="1">Single-pass type I membrane protein</topology>
    </subcellularLocation>
    <subcellularLocation>
        <location evidence="2">Endosome membrane</location>
    </subcellularLocation>
</comment>
<evidence type="ECO:0000313" key="11">
    <source>
        <dbReference type="Proteomes" id="UP000472268"/>
    </source>
</evidence>
<dbReference type="GO" id="GO:0048007">
    <property type="term" value="P:antigen processing and presentation, exogenous lipid antigen via MHC class Ib"/>
    <property type="evidence" value="ECO:0007669"/>
    <property type="project" value="TreeGrafter"/>
</dbReference>
<dbReference type="Pfam" id="PF07654">
    <property type="entry name" value="C1-set"/>
    <property type="match status" value="1"/>
</dbReference>
<dbReference type="AlphaFoldDB" id="A0A673TRT4"/>
<keyword evidence="3" id="KW-0967">Endosome</keyword>
<dbReference type="GO" id="GO:0030883">
    <property type="term" value="F:endogenous lipid antigen binding"/>
    <property type="evidence" value="ECO:0007669"/>
    <property type="project" value="TreeGrafter"/>
</dbReference>
<feature type="signal peptide" evidence="8">
    <location>
        <begin position="1"/>
        <end position="18"/>
    </location>
</feature>
<reference evidence="10" key="3">
    <citation type="submission" date="2025-09" db="UniProtKB">
        <authorList>
            <consortium name="Ensembl"/>
        </authorList>
    </citation>
    <scope>IDENTIFICATION</scope>
</reference>
<dbReference type="InterPro" id="IPR037055">
    <property type="entry name" value="MHC_I-like_Ag-recog_sf"/>
</dbReference>
<evidence type="ECO:0000256" key="1">
    <source>
        <dbReference type="ARBA" id="ARBA00004251"/>
    </source>
</evidence>
<dbReference type="GO" id="GO:0006955">
    <property type="term" value="P:immune response"/>
    <property type="evidence" value="ECO:0007669"/>
    <property type="project" value="TreeGrafter"/>
</dbReference>